<evidence type="ECO:0000313" key="5">
    <source>
        <dbReference type="Proteomes" id="UP001212997"/>
    </source>
</evidence>
<feature type="region of interest" description="Disordered" evidence="1">
    <location>
        <begin position="1"/>
        <end position="30"/>
    </location>
</feature>
<evidence type="ECO:0000256" key="1">
    <source>
        <dbReference type="SAM" id="MobiDB-lite"/>
    </source>
</evidence>
<dbReference type="Pfam" id="PF23585">
    <property type="entry name" value="DUF7137"/>
    <property type="match status" value="1"/>
</dbReference>
<keyword evidence="2" id="KW-1133">Transmembrane helix</keyword>
<reference evidence="4" key="1">
    <citation type="submission" date="2022-07" db="EMBL/GenBank/DDBJ databases">
        <title>Genome Sequence of Physisporinus lineatus.</title>
        <authorList>
            <person name="Buettner E."/>
        </authorList>
    </citation>
    <scope>NUCLEOTIDE SEQUENCE</scope>
    <source>
        <strain evidence="4">VT162</strain>
    </source>
</reference>
<dbReference type="Proteomes" id="UP001212997">
    <property type="component" value="Unassembled WGS sequence"/>
</dbReference>
<dbReference type="AlphaFoldDB" id="A0AAD5YCV2"/>
<comment type="caution">
    <text evidence="4">The sequence shown here is derived from an EMBL/GenBank/DDBJ whole genome shotgun (WGS) entry which is preliminary data.</text>
</comment>
<evidence type="ECO:0000256" key="2">
    <source>
        <dbReference type="SAM" id="Phobius"/>
    </source>
</evidence>
<accession>A0AAD5YCV2</accession>
<dbReference type="EMBL" id="JANAWD010000484">
    <property type="protein sequence ID" value="KAJ3478803.1"/>
    <property type="molecule type" value="Genomic_DNA"/>
</dbReference>
<keyword evidence="5" id="KW-1185">Reference proteome</keyword>
<keyword evidence="2" id="KW-0812">Transmembrane</keyword>
<feature type="domain" description="DUF7137" evidence="3">
    <location>
        <begin position="36"/>
        <end position="170"/>
    </location>
</feature>
<dbReference type="PANTHER" id="PTHR42028">
    <property type="entry name" value="CHROMOSOME 1, WHOLE GENOME SHOTGUN SEQUENCE"/>
    <property type="match status" value="1"/>
</dbReference>
<dbReference type="PANTHER" id="PTHR42028:SF1">
    <property type="entry name" value="YALI0E30657P"/>
    <property type="match status" value="1"/>
</dbReference>
<protein>
    <recommendedName>
        <fullName evidence="3">DUF7137 domain-containing protein</fullName>
    </recommendedName>
</protein>
<keyword evidence="2" id="KW-0472">Membrane</keyword>
<dbReference type="InterPro" id="IPR055561">
    <property type="entry name" value="DUF7137"/>
</dbReference>
<sequence>MSQPAQSPQSPQASATPAPSGTAVASSSSLSIPQSAPAGLITITQPPQTATSYYKIAPGNTITFGWNFTALLSTPAHLTVSAIGDNGNTYPVGPTDGIIPGDALSVTWDLWSYQQANPTQPLSPTGYQLNIWDERGPGAPLTPGKLHANNQLRFALYTTRDYTPLASWNCGGCTNNNAALSTYTRNPAFVSFIATFVIMFLSGYALLRHAFRR</sequence>
<gene>
    <name evidence="4" type="ORF">NLI96_g9505</name>
</gene>
<evidence type="ECO:0000313" key="4">
    <source>
        <dbReference type="EMBL" id="KAJ3478803.1"/>
    </source>
</evidence>
<proteinExistence type="predicted"/>
<feature type="transmembrane region" description="Helical" evidence="2">
    <location>
        <begin position="188"/>
        <end position="207"/>
    </location>
</feature>
<evidence type="ECO:0000259" key="3">
    <source>
        <dbReference type="Pfam" id="PF23585"/>
    </source>
</evidence>
<organism evidence="4 5">
    <name type="scientific">Meripilus lineatus</name>
    <dbReference type="NCBI Taxonomy" id="2056292"/>
    <lineage>
        <taxon>Eukaryota</taxon>
        <taxon>Fungi</taxon>
        <taxon>Dikarya</taxon>
        <taxon>Basidiomycota</taxon>
        <taxon>Agaricomycotina</taxon>
        <taxon>Agaricomycetes</taxon>
        <taxon>Polyporales</taxon>
        <taxon>Meripilaceae</taxon>
        <taxon>Meripilus</taxon>
    </lineage>
</organism>
<name>A0AAD5YCV2_9APHY</name>